<protein>
    <recommendedName>
        <fullName evidence="2">WWE domain-containing protein</fullName>
    </recommendedName>
</protein>
<comment type="caution">
    <text evidence="3">The sequence shown here is derived from an EMBL/GenBank/DDBJ whole genome shotgun (WGS) entry which is preliminary data.</text>
</comment>
<evidence type="ECO:0000313" key="4">
    <source>
        <dbReference type="Proteomes" id="UP001374579"/>
    </source>
</evidence>
<dbReference type="Pfam" id="PF02825">
    <property type="entry name" value="WWE"/>
    <property type="match status" value="2"/>
</dbReference>
<feature type="region of interest" description="Disordered" evidence="1">
    <location>
        <begin position="584"/>
        <end position="618"/>
    </location>
</feature>
<feature type="domain" description="WWE" evidence="2">
    <location>
        <begin position="85"/>
        <end position="163"/>
    </location>
</feature>
<feature type="compositionally biased region" description="Basic residues" evidence="1">
    <location>
        <begin position="242"/>
        <end position="258"/>
    </location>
</feature>
<dbReference type="Gene3D" id="3.30.720.50">
    <property type="match status" value="2"/>
</dbReference>
<feature type="region of interest" description="Disordered" evidence="1">
    <location>
        <begin position="339"/>
        <end position="367"/>
    </location>
</feature>
<dbReference type="AlphaFoldDB" id="A0AAN9AJL9"/>
<dbReference type="EMBL" id="JBAMIC010004070">
    <property type="protein sequence ID" value="KAK7088132.1"/>
    <property type="molecule type" value="Genomic_DNA"/>
</dbReference>
<accession>A0AAN9AJL9</accession>
<feature type="region of interest" description="Disordered" evidence="1">
    <location>
        <begin position="201"/>
        <end position="298"/>
    </location>
</feature>
<reference evidence="3 4" key="1">
    <citation type="submission" date="2024-02" db="EMBL/GenBank/DDBJ databases">
        <title>Chromosome-scale genome assembly of the rough periwinkle Littorina saxatilis.</title>
        <authorList>
            <person name="De Jode A."/>
            <person name="Faria R."/>
            <person name="Formenti G."/>
            <person name="Sims Y."/>
            <person name="Smith T.P."/>
            <person name="Tracey A."/>
            <person name="Wood J.M.D."/>
            <person name="Zagrodzka Z.B."/>
            <person name="Johannesson K."/>
            <person name="Butlin R.K."/>
            <person name="Leder E.H."/>
        </authorList>
    </citation>
    <scope>NUCLEOTIDE SEQUENCE [LARGE SCALE GENOMIC DNA]</scope>
    <source>
        <strain evidence="3">Snail1</strain>
        <tissue evidence="3">Muscle</tissue>
    </source>
</reference>
<dbReference type="GO" id="GO:0008270">
    <property type="term" value="F:zinc ion binding"/>
    <property type="evidence" value="ECO:0007669"/>
    <property type="project" value="InterPro"/>
</dbReference>
<evidence type="ECO:0000259" key="2">
    <source>
        <dbReference type="PROSITE" id="PS50918"/>
    </source>
</evidence>
<dbReference type="InterPro" id="IPR004170">
    <property type="entry name" value="WWE_dom"/>
</dbReference>
<gene>
    <name evidence="3" type="ORF">V1264_022084</name>
</gene>
<dbReference type="InterPro" id="IPR018123">
    <property type="entry name" value="WWE-dom_subgr"/>
</dbReference>
<feature type="compositionally biased region" description="Low complexity" evidence="1">
    <location>
        <begin position="342"/>
        <end position="364"/>
    </location>
</feature>
<feature type="region of interest" description="Disordered" evidence="1">
    <location>
        <begin position="383"/>
        <end position="464"/>
    </location>
</feature>
<sequence length="657" mass="69436">MATSTSAKDRSAAKGVVVWEWFNESGKWRPYSPEVVAYIDKEVAQNASQVQLGIISQPLKMYTVDIPSMCQIRKGTGTSRPLRRVIYPEHSPPAQQVMWEFEGDQAGQWVPYDMEISHCLEHAHQGGHKMLDMHSLFQIPYSVHFTTMQQVRMNTGRARQIRRSPLQMPYPSASKSPKFLSRFSTVLPAFTLPPAVTQRASTSASAAPNLSSAGASGSGTQKRMMMLSSSDSSSDSDDSGMKRRARTRLHKKMKKVHIRGGSWGKKSSSGKSAAPPSATQTAGGSISSSSSNSSLTGSASGLMAPTPYRMPNVSLASAGPAMSLNLITYPQPLGANLSQGFPPMAHMPPSSSQPQAHSHQPAPSYHYNTQQGLQHSVLSLTHQGNPQASSQHQGASQSQSQAHVSASQAGSYISPAQSQSHSLGAPSAAHSHHTTHHSRLKVSQGYMSHSQVPPPSTSSSSWMGIPTTMMPASSLPSTSSMHSSLMAHPLTMTATAMSGQPLTAHSATQLQMASGMTYQGPLTRNRLHKQQQVVGPGAAGSGGSSSSSGGGGSSAGGGGMMGGQVLTSGMNGVHSMIGQIPHCYSSSQPHGYPGSKSGASQPGSHLSMSLRHLQQQQQQQMQQLQHQVPSMGSGSGYPFNLSSFVPTLGLNILPQSA</sequence>
<name>A0AAN9AJL9_9CAEN</name>
<proteinExistence type="predicted"/>
<feature type="compositionally biased region" description="Gly residues" evidence="1">
    <location>
        <begin position="537"/>
        <end position="562"/>
    </location>
</feature>
<dbReference type="Proteomes" id="UP001374579">
    <property type="component" value="Unassembled WGS sequence"/>
</dbReference>
<feature type="compositionally biased region" description="Low complexity" evidence="1">
    <location>
        <begin position="604"/>
        <end position="618"/>
    </location>
</feature>
<feature type="domain" description="WWE" evidence="2">
    <location>
        <begin position="4"/>
        <end position="84"/>
    </location>
</feature>
<keyword evidence="4" id="KW-1185">Reference proteome</keyword>
<feature type="region of interest" description="Disordered" evidence="1">
    <location>
        <begin position="531"/>
        <end position="563"/>
    </location>
</feature>
<evidence type="ECO:0000313" key="3">
    <source>
        <dbReference type="EMBL" id="KAK7088132.1"/>
    </source>
</evidence>
<evidence type="ECO:0000256" key="1">
    <source>
        <dbReference type="SAM" id="MobiDB-lite"/>
    </source>
</evidence>
<organism evidence="3 4">
    <name type="scientific">Littorina saxatilis</name>
    <dbReference type="NCBI Taxonomy" id="31220"/>
    <lineage>
        <taxon>Eukaryota</taxon>
        <taxon>Metazoa</taxon>
        <taxon>Spiralia</taxon>
        <taxon>Lophotrochozoa</taxon>
        <taxon>Mollusca</taxon>
        <taxon>Gastropoda</taxon>
        <taxon>Caenogastropoda</taxon>
        <taxon>Littorinimorpha</taxon>
        <taxon>Littorinoidea</taxon>
        <taxon>Littorinidae</taxon>
        <taxon>Littorina</taxon>
    </lineage>
</organism>
<feature type="compositionally biased region" description="Basic residues" evidence="1">
    <location>
        <begin position="430"/>
        <end position="440"/>
    </location>
</feature>
<dbReference type="SUPFAM" id="SSF117839">
    <property type="entry name" value="WWE domain"/>
    <property type="match status" value="2"/>
</dbReference>
<feature type="compositionally biased region" description="Low complexity" evidence="1">
    <location>
        <begin position="387"/>
        <end position="411"/>
    </location>
</feature>
<dbReference type="PROSITE" id="PS50918">
    <property type="entry name" value="WWE"/>
    <property type="match status" value="2"/>
</dbReference>
<feature type="compositionally biased region" description="Polar residues" evidence="1">
    <location>
        <begin position="201"/>
        <end position="221"/>
    </location>
</feature>
<dbReference type="SMART" id="SM00678">
    <property type="entry name" value="WWE"/>
    <property type="match status" value="2"/>
</dbReference>
<dbReference type="InterPro" id="IPR037197">
    <property type="entry name" value="WWE_dom_sf"/>
</dbReference>
<feature type="compositionally biased region" description="Low complexity" evidence="1">
    <location>
        <begin position="264"/>
        <end position="298"/>
    </location>
</feature>